<dbReference type="InterPro" id="IPR003128">
    <property type="entry name" value="Villin_headpiece"/>
</dbReference>
<feature type="compositionally biased region" description="Acidic residues" evidence="5">
    <location>
        <begin position="227"/>
        <end position="239"/>
    </location>
</feature>
<dbReference type="EMBL" id="OY660875">
    <property type="protein sequence ID" value="CAJ1069617.1"/>
    <property type="molecule type" value="Genomic_DNA"/>
</dbReference>
<dbReference type="Gene3D" id="1.10.950.10">
    <property type="entry name" value="Villin headpiece domain"/>
    <property type="match status" value="1"/>
</dbReference>
<comment type="subcellular location">
    <subcellularLocation>
        <location evidence="1">Cytoplasm</location>
    </subcellularLocation>
</comment>
<dbReference type="GO" id="GO:0015629">
    <property type="term" value="C:actin cytoskeleton"/>
    <property type="evidence" value="ECO:0007669"/>
    <property type="project" value="TreeGrafter"/>
</dbReference>
<dbReference type="Pfam" id="PF16182">
    <property type="entry name" value="AbLIM_anchor"/>
    <property type="match status" value="1"/>
</dbReference>
<dbReference type="GO" id="GO:0030032">
    <property type="term" value="P:lamellipodium assembly"/>
    <property type="evidence" value="ECO:0007669"/>
    <property type="project" value="TreeGrafter"/>
</dbReference>
<feature type="compositionally biased region" description="Polar residues" evidence="5">
    <location>
        <begin position="284"/>
        <end position="295"/>
    </location>
</feature>
<evidence type="ECO:0000256" key="1">
    <source>
        <dbReference type="ARBA" id="ARBA00004496"/>
    </source>
</evidence>
<evidence type="ECO:0000256" key="4">
    <source>
        <dbReference type="ARBA" id="ARBA00022737"/>
    </source>
</evidence>
<evidence type="ECO:0000313" key="7">
    <source>
        <dbReference type="EMBL" id="CAJ1069617.1"/>
    </source>
</evidence>
<dbReference type="SUPFAM" id="SSF47050">
    <property type="entry name" value="VHP, Villin headpiece domain"/>
    <property type="match status" value="1"/>
</dbReference>
<dbReference type="Proteomes" id="UP001178508">
    <property type="component" value="Chromosome 12"/>
</dbReference>
<protein>
    <submittedName>
        <fullName evidence="7">Dematin-like isoform X3</fullName>
    </submittedName>
</protein>
<keyword evidence="3" id="KW-0597">Phosphoprotein</keyword>
<evidence type="ECO:0000256" key="2">
    <source>
        <dbReference type="ARBA" id="ARBA00022490"/>
    </source>
</evidence>
<gene>
    <name evidence="7" type="ORF">XNOV1_A003245</name>
</gene>
<dbReference type="GO" id="GO:0005886">
    <property type="term" value="C:plasma membrane"/>
    <property type="evidence" value="ECO:0007669"/>
    <property type="project" value="TreeGrafter"/>
</dbReference>
<dbReference type="PROSITE" id="PS51089">
    <property type="entry name" value="HP"/>
    <property type="match status" value="1"/>
</dbReference>
<feature type="region of interest" description="Disordered" evidence="5">
    <location>
        <begin position="73"/>
        <end position="206"/>
    </location>
</feature>
<evidence type="ECO:0000256" key="5">
    <source>
        <dbReference type="SAM" id="MobiDB-lite"/>
    </source>
</evidence>
<dbReference type="Pfam" id="PF02209">
    <property type="entry name" value="VHP"/>
    <property type="match status" value="1"/>
</dbReference>
<dbReference type="PANTHER" id="PTHR24213">
    <property type="entry name" value="ACTIN-BINDING LIM PROTEIN"/>
    <property type="match status" value="1"/>
</dbReference>
<feature type="compositionally biased region" description="Polar residues" evidence="5">
    <location>
        <begin position="1"/>
        <end position="23"/>
    </location>
</feature>
<feature type="region of interest" description="Disordered" evidence="5">
    <location>
        <begin position="220"/>
        <end position="239"/>
    </location>
</feature>
<dbReference type="InterPro" id="IPR036886">
    <property type="entry name" value="Villin_headpiece_dom_sf"/>
</dbReference>
<accession>A0AAV1GBL7</accession>
<dbReference type="AlphaFoldDB" id="A0AAV1GBL7"/>
<feature type="region of interest" description="Disordered" evidence="5">
    <location>
        <begin position="272"/>
        <end position="337"/>
    </location>
</feature>
<dbReference type="SMART" id="SM00153">
    <property type="entry name" value="VHP"/>
    <property type="match status" value="1"/>
</dbReference>
<keyword evidence="8" id="KW-1185">Reference proteome</keyword>
<dbReference type="GO" id="GO:0051015">
    <property type="term" value="F:actin filament binding"/>
    <property type="evidence" value="ECO:0007669"/>
    <property type="project" value="TreeGrafter"/>
</dbReference>
<dbReference type="PANTHER" id="PTHR24213:SF17">
    <property type="entry name" value="DEMATIN"/>
    <property type="match status" value="1"/>
</dbReference>
<evidence type="ECO:0000256" key="3">
    <source>
        <dbReference type="ARBA" id="ARBA00022553"/>
    </source>
</evidence>
<keyword evidence="2" id="KW-0963">Cytoplasm</keyword>
<feature type="compositionally biased region" description="Polar residues" evidence="5">
    <location>
        <begin position="302"/>
        <end position="315"/>
    </location>
</feature>
<name>A0AAV1GBL7_XYRNO</name>
<feature type="compositionally biased region" description="Polar residues" evidence="5">
    <location>
        <begin position="101"/>
        <end position="110"/>
    </location>
</feature>
<feature type="region of interest" description="Disordered" evidence="5">
    <location>
        <begin position="1"/>
        <end position="25"/>
    </location>
</feature>
<dbReference type="GO" id="GO:0051017">
    <property type="term" value="P:actin filament bundle assembly"/>
    <property type="evidence" value="ECO:0007669"/>
    <property type="project" value="TreeGrafter"/>
</dbReference>
<evidence type="ECO:0000259" key="6">
    <source>
        <dbReference type="PROSITE" id="PS51089"/>
    </source>
</evidence>
<dbReference type="InterPro" id="IPR051618">
    <property type="entry name" value="Actin-binding_LIM"/>
</dbReference>
<keyword evidence="4" id="KW-0677">Repeat</keyword>
<feature type="compositionally biased region" description="Low complexity" evidence="5">
    <location>
        <begin position="111"/>
        <end position="137"/>
    </location>
</feature>
<feature type="compositionally biased region" description="Basic and acidic residues" evidence="5">
    <location>
        <begin position="88"/>
        <end position="97"/>
    </location>
</feature>
<feature type="domain" description="HP" evidence="6">
    <location>
        <begin position="343"/>
        <end position="411"/>
    </location>
</feature>
<sequence>MMPKQLAQTSPGSVLSLRGTSVPGSPAAAIVARVEDGVIGYKDLAALPRDKAILDIERPDLMIYQPHYSYSPLERSLSPRSISPPPSPEKESREWLENRSPGGSSPCSTIQTSRTHSSHTPSTPHTPNTPNIPQTQSSGSKGTVQHFHRPENGSNIYKKPPIYKQDVSSPQVPQGKHIEDLIIESSKFPAAQPPDPNLPSKIETDYWPCPPSLAVIEKEWRKKEQREEDEEEEDGELDDELWGLRALQKQELNKIQSNLGKIILKEELEKSSAPLRRKTRSLPDRSQNTGSNASKSVYFPASSKSGLSRLQSAEFSPSEKPPAGTFGPNGDSRMDRGNSLPSMLEQKIYPYETLVVTHRGRSKLPPGVDRTRLERHLSQEEFLSVFGMSIEEFDHLSNWKRNDLKRKVCLF</sequence>
<reference evidence="7" key="1">
    <citation type="submission" date="2023-08" db="EMBL/GenBank/DDBJ databases">
        <authorList>
            <person name="Alioto T."/>
            <person name="Alioto T."/>
            <person name="Gomez Garrido J."/>
        </authorList>
    </citation>
    <scope>NUCLEOTIDE SEQUENCE</scope>
</reference>
<dbReference type="InterPro" id="IPR032402">
    <property type="entry name" value="AbLIM_anchor"/>
</dbReference>
<organism evidence="7 8">
    <name type="scientific">Xyrichtys novacula</name>
    <name type="common">Pearly razorfish</name>
    <name type="synonym">Hemipteronotus novacula</name>
    <dbReference type="NCBI Taxonomy" id="13765"/>
    <lineage>
        <taxon>Eukaryota</taxon>
        <taxon>Metazoa</taxon>
        <taxon>Chordata</taxon>
        <taxon>Craniata</taxon>
        <taxon>Vertebrata</taxon>
        <taxon>Euteleostomi</taxon>
        <taxon>Actinopterygii</taxon>
        <taxon>Neopterygii</taxon>
        <taxon>Teleostei</taxon>
        <taxon>Neoteleostei</taxon>
        <taxon>Acanthomorphata</taxon>
        <taxon>Eupercaria</taxon>
        <taxon>Labriformes</taxon>
        <taxon>Labridae</taxon>
        <taxon>Xyrichtys</taxon>
    </lineage>
</organism>
<proteinExistence type="predicted"/>
<dbReference type="FunFam" id="1.10.950.10:FF:000001">
    <property type="entry name" value="actin-binding LIM protein 1 isoform X2"/>
    <property type="match status" value="1"/>
</dbReference>
<dbReference type="GO" id="GO:0005737">
    <property type="term" value="C:cytoplasm"/>
    <property type="evidence" value="ECO:0007669"/>
    <property type="project" value="UniProtKB-SubCell"/>
</dbReference>
<evidence type="ECO:0000313" key="8">
    <source>
        <dbReference type="Proteomes" id="UP001178508"/>
    </source>
</evidence>